<evidence type="ECO:0000313" key="2">
    <source>
        <dbReference type="EMBL" id="MDO3382100.1"/>
    </source>
</evidence>
<organism evidence="2 3">
    <name type="scientific">Gilvimarinus algae</name>
    <dbReference type="NCBI Taxonomy" id="3058037"/>
    <lineage>
        <taxon>Bacteria</taxon>
        <taxon>Pseudomonadati</taxon>
        <taxon>Pseudomonadota</taxon>
        <taxon>Gammaproteobacteria</taxon>
        <taxon>Cellvibrionales</taxon>
        <taxon>Cellvibrionaceae</taxon>
        <taxon>Gilvimarinus</taxon>
    </lineage>
</organism>
<reference evidence="2" key="1">
    <citation type="submission" date="2023-07" db="EMBL/GenBank/DDBJ databases">
        <title>Gilvimarinus algae sp. nov., isolated from the surface of Kelp.</title>
        <authorList>
            <person name="Sun Y.Y."/>
            <person name="Gong Y."/>
            <person name="Du Z.J."/>
        </authorList>
    </citation>
    <scope>NUCLEOTIDE SEQUENCE</scope>
    <source>
        <strain evidence="2">SDUM040014</strain>
    </source>
</reference>
<keyword evidence="3" id="KW-1185">Reference proteome</keyword>
<dbReference type="RefSeq" id="WP_302712260.1">
    <property type="nucleotide sequence ID" value="NZ_JAULRT010000052.1"/>
</dbReference>
<name>A0ABT8TDE4_9GAMM</name>
<dbReference type="EMBL" id="JAULRT010000052">
    <property type="protein sequence ID" value="MDO3382100.1"/>
    <property type="molecule type" value="Genomic_DNA"/>
</dbReference>
<dbReference type="Gene3D" id="1.20.1260.10">
    <property type="match status" value="1"/>
</dbReference>
<dbReference type="Proteomes" id="UP001168380">
    <property type="component" value="Unassembled WGS sequence"/>
</dbReference>
<dbReference type="InterPro" id="IPR019052">
    <property type="entry name" value="DUF2383"/>
</dbReference>
<accession>A0ABT8TDE4</accession>
<evidence type="ECO:0000313" key="3">
    <source>
        <dbReference type="Proteomes" id="UP001168380"/>
    </source>
</evidence>
<sequence length="151" mass="16699">MYRTQEKVATSFLVDDANDLIASHHDLIASYRDALEKARSDQLGRLFQALLEDHRADITRLSAVVNEHGGEPTEKPDAGQLTARLRVIFGNLLSEAGMVRAMLTGENKLLQEYTRAIRNLVDSRGLAAALEANRLATQTRIARLEVAIGMD</sequence>
<gene>
    <name evidence="2" type="ORF">QWI16_07925</name>
</gene>
<dbReference type="SUPFAM" id="SSF47240">
    <property type="entry name" value="Ferritin-like"/>
    <property type="match status" value="1"/>
</dbReference>
<comment type="caution">
    <text evidence="2">The sequence shown here is derived from an EMBL/GenBank/DDBJ whole genome shotgun (WGS) entry which is preliminary data.</text>
</comment>
<dbReference type="Pfam" id="PF09537">
    <property type="entry name" value="DUF2383"/>
    <property type="match status" value="1"/>
</dbReference>
<dbReference type="InterPro" id="IPR009078">
    <property type="entry name" value="Ferritin-like_SF"/>
</dbReference>
<protein>
    <submittedName>
        <fullName evidence="2">DUF2383 domain-containing protein</fullName>
    </submittedName>
</protein>
<evidence type="ECO:0000259" key="1">
    <source>
        <dbReference type="Pfam" id="PF09537"/>
    </source>
</evidence>
<proteinExistence type="predicted"/>
<feature type="domain" description="DUF2383" evidence="1">
    <location>
        <begin position="18"/>
        <end position="118"/>
    </location>
</feature>
<dbReference type="InterPro" id="IPR012347">
    <property type="entry name" value="Ferritin-like"/>
</dbReference>